<evidence type="ECO:0000313" key="11">
    <source>
        <dbReference type="EMBL" id="PSR22899.1"/>
    </source>
</evidence>
<dbReference type="FunFam" id="3.40.309.10:FF:000005">
    <property type="entry name" value="1-pyrroline-5-carboxylate dehydrogenase 1"/>
    <property type="match status" value="1"/>
</dbReference>
<dbReference type="PANTHER" id="PTHR42862:SF1">
    <property type="entry name" value="DELTA-1-PYRROLINE-5-CARBOXYLATE DEHYDROGENASE 2, ISOFORM A-RELATED"/>
    <property type="match status" value="1"/>
</dbReference>
<dbReference type="AlphaFoldDB" id="A0A2T2WKX4"/>
<dbReference type="Proteomes" id="UP000242705">
    <property type="component" value="Unassembled WGS sequence"/>
</dbReference>
<dbReference type="FunFam" id="3.40.605.10:FF:000045">
    <property type="entry name" value="1-pyrroline-5-carboxylate dehydrogenase 1"/>
    <property type="match status" value="1"/>
</dbReference>
<feature type="domain" description="Aldehyde dehydrogenase" evidence="10">
    <location>
        <begin position="50"/>
        <end position="512"/>
    </location>
</feature>
<evidence type="ECO:0000313" key="12">
    <source>
        <dbReference type="Proteomes" id="UP000242705"/>
    </source>
</evidence>
<dbReference type="EC" id="1.2.1.88" evidence="2"/>
<feature type="active site" evidence="8">
    <location>
        <position position="287"/>
    </location>
</feature>
<reference evidence="11 12" key="1">
    <citation type="journal article" date="2014" name="BMC Genomics">
        <title>Comparison of environmental and isolate Sulfobacillus genomes reveals diverse carbon, sulfur, nitrogen, and hydrogen metabolisms.</title>
        <authorList>
            <person name="Justice N.B."/>
            <person name="Norman A."/>
            <person name="Brown C.T."/>
            <person name="Singh A."/>
            <person name="Thomas B.C."/>
            <person name="Banfield J.F."/>
        </authorList>
    </citation>
    <scope>NUCLEOTIDE SEQUENCE [LARGE SCALE GENOMIC DNA]</scope>
    <source>
        <strain evidence="11">AMDSBA5</strain>
    </source>
</reference>
<dbReference type="InterPro" id="IPR015590">
    <property type="entry name" value="Aldehyde_DH_dom"/>
</dbReference>
<dbReference type="PROSITE" id="PS00070">
    <property type="entry name" value="ALDEHYDE_DEHYDR_CYS"/>
    <property type="match status" value="1"/>
</dbReference>
<dbReference type="NCBIfam" id="NF002852">
    <property type="entry name" value="PRK03137.1"/>
    <property type="match status" value="1"/>
</dbReference>
<dbReference type="GO" id="GO:0010133">
    <property type="term" value="P:L-proline catabolic process to L-glutamate"/>
    <property type="evidence" value="ECO:0007669"/>
    <property type="project" value="TreeGrafter"/>
</dbReference>
<dbReference type="InterPro" id="IPR016161">
    <property type="entry name" value="Ald_DH/histidinol_DH"/>
</dbReference>
<dbReference type="EMBL" id="PXYX01000078">
    <property type="protein sequence ID" value="PSR22899.1"/>
    <property type="molecule type" value="Genomic_DNA"/>
</dbReference>
<comment type="caution">
    <text evidence="11">The sequence shown here is derived from an EMBL/GenBank/DDBJ whole genome shotgun (WGS) entry which is preliminary data.</text>
</comment>
<comment type="similarity">
    <text evidence="7">Belongs to the aldehyde dehydrogenase family. RocA subfamily.</text>
</comment>
<evidence type="ECO:0000256" key="1">
    <source>
        <dbReference type="ARBA" id="ARBA00004786"/>
    </source>
</evidence>
<gene>
    <name evidence="11" type="primary">pruA</name>
    <name evidence="11" type="ORF">C7B47_16315</name>
</gene>
<evidence type="ECO:0000256" key="5">
    <source>
        <dbReference type="ARBA" id="ARBA00032259"/>
    </source>
</evidence>
<evidence type="ECO:0000259" key="10">
    <source>
        <dbReference type="Pfam" id="PF00171"/>
    </source>
</evidence>
<dbReference type="Gene3D" id="3.40.309.10">
    <property type="entry name" value="Aldehyde Dehydrogenase, Chain A, domain 2"/>
    <property type="match status" value="1"/>
</dbReference>
<dbReference type="PROSITE" id="PS00687">
    <property type="entry name" value="ALDEHYDE_DEHYDR_GLU"/>
    <property type="match status" value="1"/>
</dbReference>
<dbReference type="SUPFAM" id="SSF53720">
    <property type="entry name" value="ALDH-like"/>
    <property type="match status" value="1"/>
</dbReference>
<dbReference type="InterPro" id="IPR029510">
    <property type="entry name" value="Ald_DH_CS_GLU"/>
</dbReference>
<dbReference type="GO" id="GO:0004657">
    <property type="term" value="F:proline dehydrogenase activity"/>
    <property type="evidence" value="ECO:0007669"/>
    <property type="project" value="UniProtKB-ARBA"/>
</dbReference>
<evidence type="ECO:0000256" key="4">
    <source>
        <dbReference type="ARBA" id="ARBA00023027"/>
    </source>
</evidence>
<dbReference type="CDD" id="cd07124">
    <property type="entry name" value="ALDH_PutA-P5CDH-RocA"/>
    <property type="match status" value="1"/>
</dbReference>
<dbReference type="Pfam" id="PF00171">
    <property type="entry name" value="Aldedh"/>
    <property type="match status" value="1"/>
</dbReference>
<name>A0A2T2WKX4_SULTH</name>
<proteinExistence type="inferred from homology"/>
<dbReference type="PANTHER" id="PTHR42862">
    <property type="entry name" value="DELTA-1-PYRROLINE-5-CARBOXYLATE DEHYDROGENASE 1, ISOFORM A-RELATED"/>
    <property type="match status" value="1"/>
</dbReference>
<dbReference type="InterPro" id="IPR050485">
    <property type="entry name" value="Proline_metab_enzyme"/>
</dbReference>
<dbReference type="NCBIfam" id="TIGR01237">
    <property type="entry name" value="D1pyr5carbox2"/>
    <property type="match status" value="1"/>
</dbReference>
<keyword evidence="3 9" id="KW-0560">Oxidoreductase</keyword>
<dbReference type="Gene3D" id="3.40.605.10">
    <property type="entry name" value="Aldehyde Dehydrogenase, Chain A, domain 1"/>
    <property type="match status" value="1"/>
</dbReference>
<sequence length="516" mass="56533">MAIKPYHYEPLTDFSVPENRKAMEEALREVRSQFGLSYPLVIGADRIDTEKKIVSVNPSNPQQVIGSVSKADTSHIDMALETGWKAFAQWKKVPGPMRARYLYKAAAIMRRRKLFLSALEVYEAGKTWTEAEADVAEAIDFLEYYGRQMERLSEPVPLIPLDDEEDRAFYVPLGVGAIIPPWNFPLAILTGMTSAAIVTGNCVILKPASATPIIGAHFAEIMREAGLPSGVLNFVPGDGGTIGDYIVTHPLTRFISFTGSREVGLRINQLAAQVSPGQKWIKRVVAEMGGKDAIVVDETADLDAAAEGIVTSAFGFQGQKCSACSRAIIVDDVYDLLLSKIVERTKKLRVGPADNLNNHMGPVIDEKAYEKIFGYIQWGKENAKLQTGGTTLDGEGYFIPPTIFSDVAPGSKLEQEEVFGPVLAVIRAKDWADALKIANDTEYGLTGSVYTARRERIEQAADEFEVGNLYINRKCTGAIVGAHPFGGFNMSGTDSKTGSPDYLLLFMQMKVVAERF</sequence>
<keyword evidence="4" id="KW-0520">NAD</keyword>
<dbReference type="InterPro" id="IPR005932">
    <property type="entry name" value="RocA"/>
</dbReference>
<evidence type="ECO:0000256" key="2">
    <source>
        <dbReference type="ARBA" id="ARBA00012884"/>
    </source>
</evidence>
<dbReference type="InterPro" id="IPR016163">
    <property type="entry name" value="Ald_DH_C"/>
</dbReference>
<evidence type="ECO:0000256" key="7">
    <source>
        <dbReference type="ARBA" id="ARBA00061617"/>
    </source>
</evidence>
<accession>A0A2T2WKX4</accession>
<dbReference type="GO" id="GO:0003842">
    <property type="term" value="F:L-glutamate gamma-semialdehyde dehydrogenase activity"/>
    <property type="evidence" value="ECO:0007669"/>
    <property type="project" value="UniProtKB-EC"/>
</dbReference>
<protein>
    <recommendedName>
        <fullName evidence="5">L-glutamate gamma-semialdehyde dehydrogenase</fullName>
        <ecNumber evidence="2">1.2.1.88</ecNumber>
    </recommendedName>
    <alternativeName>
        <fullName evidence="5">L-glutamate gamma-semialdehyde dehydrogenase</fullName>
    </alternativeName>
</protein>
<dbReference type="InterPro" id="IPR016160">
    <property type="entry name" value="Ald_DH_CS_CYS"/>
</dbReference>
<evidence type="ECO:0000256" key="9">
    <source>
        <dbReference type="RuleBase" id="RU003345"/>
    </source>
</evidence>
<evidence type="ECO:0000256" key="8">
    <source>
        <dbReference type="PROSITE-ProRule" id="PRU10007"/>
    </source>
</evidence>
<comment type="catalytic activity">
    <reaction evidence="6">
        <text>L-glutamate 5-semialdehyde + NAD(+) + H2O = L-glutamate + NADH + 2 H(+)</text>
        <dbReference type="Rhea" id="RHEA:30235"/>
        <dbReference type="ChEBI" id="CHEBI:15377"/>
        <dbReference type="ChEBI" id="CHEBI:15378"/>
        <dbReference type="ChEBI" id="CHEBI:29985"/>
        <dbReference type="ChEBI" id="CHEBI:57540"/>
        <dbReference type="ChEBI" id="CHEBI:57945"/>
        <dbReference type="ChEBI" id="CHEBI:58066"/>
        <dbReference type="EC" id="1.2.1.88"/>
    </reaction>
</comment>
<evidence type="ECO:0000256" key="3">
    <source>
        <dbReference type="ARBA" id="ARBA00023002"/>
    </source>
</evidence>
<evidence type="ECO:0000256" key="6">
    <source>
        <dbReference type="ARBA" id="ARBA00048142"/>
    </source>
</evidence>
<comment type="pathway">
    <text evidence="1">Amino-acid degradation; L-proline degradation into L-glutamate; L-glutamate from L-proline: step 2/2.</text>
</comment>
<organism evidence="11 12">
    <name type="scientific">Sulfobacillus thermosulfidooxidans</name>
    <dbReference type="NCBI Taxonomy" id="28034"/>
    <lineage>
        <taxon>Bacteria</taxon>
        <taxon>Bacillati</taxon>
        <taxon>Bacillota</taxon>
        <taxon>Clostridia</taxon>
        <taxon>Eubacteriales</taxon>
        <taxon>Clostridiales Family XVII. Incertae Sedis</taxon>
        <taxon>Sulfobacillus</taxon>
    </lineage>
</organism>
<dbReference type="InterPro" id="IPR016162">
    <property type="entry name" value="Ald_DH_N"/>
</dbReference>
<dbReference type="GO" id="GO:0009898">
    <property type="term" value="C:cytoplasmic side of plasma membrane"/>
    <property type="evidence" value="ECO:0007669"/>
    <property type="project" value="TreeGrafter"/>
</dbReference>